<feature type="domain" description="GGDEF" evidence="2">
    <location>
        <begin position="195"/>
        <end position="323"/>
    </location>
</feature>
<dbReference type="InterPro" id="IPR000160">
    <property type="entry name" value="GGDEF_dom"/>
</dbReference>
<reference evidence="3 4" key="1">
    <citation type="submission" date="2020-08" db="EMBL/GenBank/DDBJ databases">
        <title>A Genomic Blueprint of the Chicken Gut Microbiome.</title>
        <authorList>
            <person name="Gilroy R."/>
            <person name="Ravi A."/>
            <person name="Getino M."/>
            <person name="Pursley I."/>
            <person name="Horton D.L."/>
            <person name="Alikhan N.-F."/>
            <person name="Baker D."/>
            <person name="Gharbi K."/>
            <person name="Hall N."/>
            <person name="Watson M."/>
            <person name="Adriaenssens E.M."/>
            <person name="Foster-Nyarko E."/>
            <person name="Jarju S."/>
            <person name="Secka A."/>
            <person name="Antonio M."/>
            <person name="Oren A."/>
            <person name="Chaudhuri R."/>
            <person name="La Ragione R.M."/>
            <person name="Hildebrand F."/>
            <person name="Pallen M.J."/>
        </authorList>
    </citation>
    <scope>NUCLEOTIDE SEQUENCE [LARGE SCALE GENOMIC DNA]</scope>
    <source>
        <strain evidence="3 4">Sa2BUA9</strain>
    </source>
</reference>
<dbReference type="EMBL" id="JACSQO010000006">
    <property type="protein sequence ID" value="MBD7944936.1"/>
    <property type="molecule type" value="Genomic_DNA"/>
</dbReference>
<dbReference type="SUPFAM" id="SSF55073">
    <property type="entry name" value="Nucleotide cyclase"/>
    <property type="match status" value="1"/>
</dbReference>
<evidence type="ECO:0000259" key="2">
    <source>
        <dbReference type="PROSITE" id="PS50887"/>
    </source>
</evidence>
<dbReference type="NCBIfam" id="TIGR00229">
    <property type="entry name" value="sensory_box"/>
    <property type="match status" value="1"/>
</dbReference>
<dbReference type="Gene3D" id="3.30.450.20">
    <property type="entry name" value="PAS domain"/>
    <property type="match status" value="1"/>
</dbReference>
<dbReference type="InterPro" id="IPR043128">
    <property type="entry name" value="Rev_trsase/Diguanyl_cyclase"/>
</dbReference>
<dbReference type="Pfam" id="PF13426">
    <property type="entry name" value="PAS_9"/>
    <property type="match status" value="1"/>
</dbReference>
<comment type="caution">
    <text evidence="3">The sequence shown here is derived from an EMBL/GenBank/DDBJ whole genome shotgun (WGS) entry which is preliminary data.</text>
</comment>
<keyword evidence="1" id="KW-0175">Coiled coil</keyword>
<accession>A0ABR8RAX2</accession>
<keyword evidence="4" id="KW-1185">Reference proteome</keyword>
<dbReference type="SUPFAM" id="SSF55785">
    <property type="entry name" value="PYP-like sensor domain (PAS domain)"/>
    <property type="match status" value="1"/>
</dbReference>
<proteinExistence type="predicted"/>
<dbReference type="NCBIfam" id="TIGR00254">
    <property type="entry name" value="GGDEF"/>
    <property type="match status" value="1"/>
</dbReference>
<feature type="coiled-coil region" evidence="1">
    <location>
        <begin position="112"/>
        <end position="167"/>
    </location>
</feature>
<dbReference type="InterPro" id="IPR050469">
    <property type="entry name" value="Diguanylate_Cyclase"/>
</dbReference>
<dbReference type="InterPro" id="IPR029787">
    <property type="entry name" value="Nucleotide_cyclase"/>
</dbReference>
<sequence>MDERLNLAPCGYVTISQEGMLIDMNKTFLQMTGFMYEEIAQKHIETIMSKTNKFIFHTYFYPYIRLYGHVEELFLSLLHKDGQSVPVLLNGKKANREGIEVIDCVMVSMGKRIGYEQEIRLAKKQLEEAFREKELALSKLEELHEEIEEKQERLIELNGKLEKLAITDKLTGLKNRRYFHIKLEEMIMQFEQNKQSFSLCLIDIDHFKQVNDTWGHAMGDQVLERLAKIAEETVRPKDTVLRYGGEEFIVLLPLTNAQEANHQAERLRLEIEKTTWPIDEITISVGVATYTSEDTRTTVVEKADHALYYSKRNGRNRVTHINDL</sequence>
<dbReference type="PANTHER" id="PTHR45138">
    <property type="entry name" value="REGULATORY COMPONENTS OF SENSORY TRANSDUCTION SYSTEM"/>
    <property type="match status" value="1"/>
</dbReference>
<dbReference type="Gene3D" id="3.30.70.270">
    <property type="match status" value="1"/>
</dbReference>
<name>A0ABR8RAX2_9BACI</name>
<dbReference type="Pfam" id="PF00990">
    <property type="entry name" value="GGDEF"/>
    <property type="match status" value="1"/>
</dbReference>
<evidence type="ECO:0000256" key="1">
    <source>
        <dbReference type="SAM" id="Coils"/>
    </source>
</evidence>
<dbReference type="PROSITE" id="PS50887">
    <property type="entry name" value="GGDEF"/>
    <property type="match status" value="1"/>
</dbReference>
<dbReference type="RefSeq" id="WP_144540139.1">
    <property type="nucleotide sequence ID" value="NZ_JACSQO010000006.1"/>
</dbReference>
<evidence type="ECO:0000313" key="4">
    <source>
        <dbReference type="Proteomes" id="UP000640786"/>
    </source>
</evidence>
<dbReference type="CDD" id="cd01949">
    <property type="entry name" value="GGDEF"/>
    <property type="match status" value="1"/>
</dbReference>
<dbReference type="PANTHER" id="PTHR45138:SF9">
    <property type="entry name" value="DIGUANYLATE CYCLASE DGCM-RELATED"/>
    <property type="match status" value="1"/>
</dbReference>
<dbReference type="SMART" id="SM00267">
    <property type="entry name" value="GGDEF"/>
    <property type="match status" value="1"/>
</dbReference>
<protein>
    <submittedName>
        <fullName evidence="3">Sensor domain-containing diguanylate cyclase</fullName>
    </submittedName>
</protein>
<organism evidence="3 4">
    <name type="scientific">Psychrobacillus faecigallinarum</name>
    <dbReference type="NCBI Taxonomy" id="2762235"/>
    <lineage>
        <taxon>Bacteria</taxon>
        <taxon>Bacillati</taxon>
        <taxon>Bacillota</taxon>
        <taxon>Bacilli</taxon>
        <taxon>Bacillales</taxon>
        <taxon>Bacillaceae</taxon>
        <taxon>Psychrobacillus</taxon>
    </lineage>
</organism>
<gene>
    <name evidence="3" type="ORF">H9650_12495</name>
</gene>
<dbReference type="InterPro" id="IPR035965">
    <property type="entry name" value="PAS-like_dom_sf"/>
</dbReference>
<evidence type="ECO:0000313" key="3">
    <source>
        <dbReference type="EMBL" id="MBD7944936.1"/>
    </source>
</evidence>
<dbReference type="InterPro" id="IPR000014">
    <property type="entry name" value="PAS"/>
</dbReference>
<dbReference type="Proteomes" id="UP000640786">
    <property type="component" value="Unassembled WGS sequence"/>
</dbReference>